<reference evidence="2" key="2">
    <citation type="submission" date="2021-08" db="EMBL/GenBank/DDBJ databases">
        <authorList>
            <person name="Tani A."/>
            <person name="Ola A."/>
            <person name="Ogura Y."/>
            <person name="Katsura K."/>
            <person name="Hayashi T."/>
        </authorList>
    </citation>
    <scope>NUCLEOTIDE SEQUENCE</scope>
    <source>
        <strain evidence="2">NBRC 15689</strain>
    </source>
</reference>
<gene>
    <name evidence="2" type="ORF">LKMONMHP_3018</name>
</gene>
<protein>
    <submittedName>
        <fullName evidence="2">Uncharacterized protein</fullName>
    </submittedName>
</protein>
<evidence type="ECO:0000313" key="2">
    <source>
        <dbReference type="EMBL" id="GJE28151.1"/>
    </source>
</evidence>
<evidence type="ECO:0000256" key="1">
    <source>
        <dbReference type="SAM" id="MobiDB-lite"/>
    </source>
</evidence>
<organism evidence="2 3">
    <name type="scientific">Methylobacterium organophilum</name>
    <dbReference type="NCBI Taxonomy" id="410"/>
    <lineage>
        <taxon>Bacteria</taxon>
        <taxon>Pseudomonadati</taxon>
        <taxon>Pseudomonadota</taxon>
        <taxon>Alphaproteobacteria</taxon>
        <taxon>Hyphomicrobiales</taxon>
        <taxon>Methylobacteriaceae</taxon>
        <taxon>Methylobacterium</taxon>
    </lineage>
</organism>
<dbReference type="EMBL" id="BPQV01000008">
    <property type="protein sequence ID" value="GJE28151.1"/>
    <property type="molecule type" value="Genomic_DNA"/>
</dbReference>
<proteinExistence type="predicted"/>
<comment type="caution">
    <text evidence="2">The sequence shown here is derived from an EMBL/GenBank/DDBJ whole genome shotgun (WGS) entry which is preliminary data.</text>
</comment>
<dbReference type="Proteomes" id="UP001055156">
    <property type="component" value="Unassembled WGS sequence"/>
</dbReference>
<feature type="region of interest" description="Disordered" evidence="1">
    <location>
        <begin position="61"/>
        <end position="97"/>
    </location>
</feature>
<reference evidence="2" key="1">
    <citation type="journal article" date="2021" name="Front. Microbiol.">
        <title>Comprehensive Comparative Genomics and Phenotyping of Methylobacterium Species.</title>
        <authorList>
            <person name="Alessa O."/>
            <person name="Ogura Y."/>
            <person name="Fujitani Y."/>
            <person name="Takami H."/>
            <person name="Hayashi T."/>
            <person name="Sahin N."/>
            <person name="Tani A."/>
        </authorList>
    </citation>
    <scope>NUCLEOTIDE SEQUENCE</scope>
    <source>
        <strain evidence="2">NBRC 15689</strain>
    </source>
</reference>
<accession>A0ABQ4TAU0</accession>
<sequence>MDQDKCVGFGFEAGTDAFAQCMMGVSQQRDALRQNEQLARQARISAQNQEDERRRALYRALSQQRSGDKSFPVCGAGSGGGLDVQSGTWAGPNCRAR</sequence>
<name>A0ABQ4TAU0_METOR</name>
<keyword evidence="3" id="KW-1185">Reference proteome</keyword>
<evidence type="ECO:0000313" key="3">
    <source>
        <dbReference type="Proteomes" id="UP001055156"/>
    </source>
</evidence>